<dbReference type="SMART" id="SM00409">
    <property type="entry name" value="IG"/>
    <property type="match status" value="2"/>
</dbReference>
<accession>A0A5E4MUB7</accession>
<gene>
    <name evidence="2" type="ORF">CINCED_3A009460</name>
</gene>
<dbReference type="Gene3D" id="2.60.40.10">
    <property type="entry name" value="Immunoglobulins"/>
    <property type="match status" value="2"/>
</dbReference>
<name>A0A5E4MUB7_9HEMI</name>
<keyword evidence="3" id="KW-1185">Reference proteome</keyword>
<dbReference type="Proteomes" id="UP000325440">
    <property type="component" value="Unassembled WGS sequence"/>
</dbReference>
<dbReference type="InterPro" id="IPR036179">
    <property type="entry name" value="Ig-like_dom_sf"/>
</dbReference>
<dbReference type="OrthoDB" id="6343941at2759"/>
<proteinExistence type="predicted"/>
<feature type="domain" description="Ig-like" evidence="1">
    <location>
        <begin position="1"/>
        <end position="103"/>
    </location>
</feature>
<dbReference type="InterPro" id="IPR003599">
    <property type="entry name" value="Ig_sub"/>
</dbReference>
<dbReference type="InterPro" id="IPR013783">
    <property type="entry name" value="Ig-like_fold"/>
</dbReference>
<dbReference type="PANTHER" id="PTHR21261">
    <property type="entry name" value="BEAT PROTEIN"/>
    <property type="match status" value="1"/>
</dbReference>
<evidence type="ECO:0000313" key="3">
    <source>
        <dbReference type="Proteomes" id="UP000325440"/>
    </source>
</evidence>
<evidence type="ECO:0000313" key="2">
    <source>
        <dbReference type="EMBL" id="VVC35892.1"/>
    </source>
</evidence>
<dbReference type="Pfam" id="PF13895">
    <property type="entry name" value="Ig_2"/>
    <property type="match status" value="1"/>
</dbReference>
<sequence>MTTCLKDVFIEVPLAIKEGTTAVMRCDYDLEEEALYTVKWYKGRQEFFRYVPKELPHTRVFPIATINVDVSESGPNQVVLRQVTPELDGKYRCEVSADAPTFHTQIVAAWMHVVRTMDGKPELQLEKPQYSPGEKLRANCSSPPSNPPANITWFINDKELGNGRTFRIPSVRPSGSLYKTVSSIEYDVLIAGKLKVKCQSDIYHVIGSETVVMLDEDKPRLASILQPQSHSTGLKSAHPVGTILLITFVVIR</sequence>
<dbReference type="AlphaFoldDB" id="A0A5E4MUB7"/>
<evidence type="ECO:0000259" key="1">
    <source>
        <dbReference type="PROSITE" id="PS50835"/>
    </source>
</evidence>
<dbReference type="PROSITE" id="PS50835">
    <property type="entry name" value="IG_LIKE"/>
    <property type="match status" value="1"/>
</dbReference>
<reference evidence="2 3" key="1">
    <citation type="submission" date="2019-08" db="EMBL/GenBank/DDBJ databases">
        <authorList>
            <person name="Alioto T."/>
            <person name="Alioto T."/>
            <person name="Gomez Garrido J."/>
        </authorList>
    </citation>
    <scope>NUCLEOTIDE SEQUENCE [LARGE SCALE GENOMIC DNA]</scope>
</reference>
<organism evidence="2 3">
    <name type="scientific">Cinara cedri</name>
    <dbReference type="NCBI Taxonomy" id="506608"/>
    <lineage>
        <taxon>Eukaryota</taxon>
        <taxon>Metazoa</taxon>
        <taxon>Ecdysozoa</taxon>
        <taxon>Arthropoda</taxon>
        <taxon>Hexapoda</taxon>
        <taxon>Insecta</taxon>
        <taxon>Pterygota</taxon>
        <taxon>Neoptera</taxon>
        <taxon>Paraneoptera</taxon>
        <taxon>Hemiptera</taxon>
        <taxon>Sternorrhyncha</taxon>
        <taxon>Aphidomorpha</taxon>
        <taxon>Aphidoidea</taxon>
        <taxon>Aphididae</taxon>
        <taxon>Lachninae</taxon>
        <taxon>Cinara</taxon>
    </lineage>
</organism>
<protein>
    <submittedName>
        <fullName evidence="2">Immunoglobulin subtype,Immunoglobulin-like domain,Immunoglobulin-like fold,CD80-like, immunoglobulin</fullName>
    </submittedName>
</protein>
<dbReference type="FunFam" id="2.60.40.10:FF:000437">
    <property type="entry name" value="Beat-IIIc, isoform A"/>
    <property type="match status" value="1"/>
</dbReference>
<dbReference type="PANTHER" id="PTHR21261:SF17">
    <property type="entry name" value="BEAT VI"/>
    <property type="match status" value="1"/>
</dbReference>
<dbReference type="EMBL" id="CABPRJ010001429">
    <property type="protein sequence ID" value="VVC35892.1"/>
    <property type="molecule type" value="Genomic_DNA"/>
</dbReference>
<dbReference type="InterPro" id="IPR007110">
    <property type="entry name" value="Ig-like_dom"/>
</dbReference>
<dbReference type="SUPFAM" id="SSF48726">
    <property type="entry name" value="Immunoglobulin"/>
    <property type="match status" value="1"/>
</dbReference>